<dbReference type="EMBL" id="KZ825535">
    <property type="protein sequence ID" value="PYI29170.1"/>
    <property type="molecule type" value="Genomic_DNA"/>
</dbReference>
<accession>A0A2V5IL03</accession>
<name>A0A2V5IL03_9EURO</name>
<protein>
    <submittedName>
        <fullName evidence="1">Uncharacterized protein</fullName>
    </submittedName>
</protein>
<evidence type="ECO:0000313" key="1">
    <source>
        <dbReference type="EMBL" id="PYI29170.1"/>
    </source>
</evidence>
<dbReference type="Proteomes" id="UP000248817">
    <property type="component" value="Unassembled WGS sequence"/>
</dbReference>
<dbReference type="SUPFAM" id="SSF56112">
    <property type="entry name" value="Protein kinase-like (PK-like)"/>
    <property type="match status" value="1"/>
</dbReference>
<dbReference type="GO" id="GO:0005739">
    <property type="term" value="C:mitochondrion"/>
    <property type="evidence" value="ECO:0007669"/>
    <property type="project" value="UniProtKB-SubCell"/>
</dbReference>
<reference evidence="1 2" key="1">
    <citation type="submission" date="2018-02" db="EMBL/GenBank/DDBJ databases">
        <title>The genomes of Aspergillus section Nigri reveals drivers in fungal speciation.</title>
        <authorList>
            <consortium name="DOE Joint Genome Institute"/>
            <person name="Vesth T.C."/>
            <person name="Nybo J."/>
            <person name="Theobald S."/>
            <person name="Brandl J."/>
            <person name="Frisvad J.C."/>
            <person name="Nielsen K.F."/>
            <person name="Lyhne E.K."/>
            <person name="Kogle M.E."/>
            <person name="Kuo A."/>
            <person name="Riley R."/>
            <person name="Clum A."/>
            <person name="Nolan M."/>
            <person name="Lipzen A."/>
            <person name="Salamov A."/>
            <person name="Henrissat B."/>
            <person name="Wiebenga A."/>
            <person name="De vries R.P."/>
            <person name="Grigoriev I.V."/>
            <person name="Mortensen U.H."/>
            <person name="Andersen M.R."/>
            <person name="Baker S.E."/>
        </authorList>
    </citation>
    <scope>NUCLEOTIDE SEQUENCE [LARGE SCALE GENOMIC DNA]</scope>
    <source>
        <strain evidence="1 2">CBS 114.80</strain>
    </source>
</reference>
<dbReference type="PANTHER" id="PTHR36091:SF2">
    <property type="entry name" value="AMINOGLYCOSIDE PHOSPHOTRANSFERASE DOMAIN-CONTAINING PROTEIN"/>
    <property type="match status" value="1"/>
</dbReference>
<dbReference type="PANTHER" id="PTHR36091">
    <property type="entry name" value="ALTERED INHERITANCE OF MITOCHONDRIA PROTEIN 9, MITOCHONDRIAL"/>
    <property type="match status" value="1"/>
</dbReference>
<keyword evidence="2" id="KW-1185">Reference proteome</keyword>
<organism evidence="1 2">
    <name type="scientific">Aspergillus indologenus CBS 114.80</name>
    <dbReference type="NCBI Taxonomy" id="1450541"/>
    <lineage>
        <taxon>Eukaryota</taxon>
        <taxon>Fungi</taxon>
        <taxon>Dikarya</taxon>
        <taxon>Ascomycota</taxon>
        <taxon>Pezizomycotina</taxon>
        <taxon>Eurotiomycetes</taxon>
        <taxon>Eurotiomycetidae</taxon>
        <taxon>Eurotiales</taxon>
        <taxon>Aspergillaceae</taxon>
        <taxon>Aspergillus</taxon>
        <taxon>Aspergillus subgen. Circumdati</taxon>
    </lineage>
</organism>
<evidence type="ECO:0000313" key="2">
    <source>
        <dbReference type="Proteomes" id="UP000248817"/>
    </source>
</evidence>
<dbReference type="InterPro" id="IPR011009">
    <property type="entry name" value="Kinase-like_dom_sf"/>
</dbReference>
<dbReference type="InterPro" id="IPR051035">
    <property type="entry name" value="Mito_inheritance_9"/>
</dbReference>
<dbReference type="AlphaFoldDB" id="A0A2V5IL03"/>
<sequence>MPGCGESCLMAQLQHKLGESSFEYFDGSEMISSPNTTDLFRYTRGRWLWDIKQQLQDCFSLFNILELQRVAAQSIGAEICTAIIKLAKGLFNKTFRLEMGNGLAVIVRIPHPITGPEYYTTVLEVAMMEFVSTEPRGNPVGSEYIIIEKARGTKLEDVWDDFSLKEKIVVIKDLVSLEREMVQVPLNSYGSLYYAGANIRGAVPADTCTEISAELQDTIRSMALNRGPWKQSQDYVLSLAHREEAWIQCYVTLNAKDDLLVTSAIQNSSSSYTFDLLLVHNPAVVVFYIWYTNLHAGNIFVYNRLWAAPLILQAQYLRLINYSSKDYSWTRCEPILFMGDTWDDDLLPLRESLIRLERCWTEVGVDFPCPIHFTEDDLRVHAEEDAGWNDGQEFWNSVAGVVSKYRWTPHYLYGDAVALFTELRDLGLKAMAGKERDVFESQTQ</sequence>
<gene>
    <name evidence="1" type="ORF">BP00DRAFT_437854</name>
</gene>
<proteinExistence type="predicted"/>